<dbReference type="InterPro" id="IPR003819">
    <property type="entry name" value="TauD/TfdA-like"/>
</dbReference>
<keyword evidence="1" id="KW-0560">Oxidoreductase</keyword>
<dbReference type="OrthoDB" id="272271at2759"/>
<organism evidence="3 4">
    <name type="scientific">Sporothrix schenckii 1099-18</name>
    <dbReference type="NCBI Taxonomy" id="1397361"/>
    <lineage>
        <taxon>Eukaryota</taxon>
        <taxon>Fungi</taxon>
        <taxon>Dikarya</taxon>
        <taxon>Ascomycota</taxon>
        <taxon>Pezizomycotina</taxon>
        <taxon>Sordariomycetes</taxon>
        <taxon>Sordariomycetidae</taxon>
        <taxon>Ophiostomatales</taxon>
        <taxon>Ophiostomataceae</taxon>
        <taxon>Sporothrix</taxon>
    </lineage>
</organism>
<protein>
    <submittedName>
        <fullName evidence="3">Taurine catabolism dioxygenase family protein</fullName>
    </submittedName>
</protein>
<evidence type="ECO:0000313" key="3">
    <source>
        <dbReference type="EMBL" id="KJR87674.1"/>
    </source>
</evidence>
<accession>A0A0F2MF22</accession>
<reference evidence="3 4" key="2">
    <citation type="journal article" date="2015" name="Eukaryot. Cell">
        <title>Asexual propagation of a virulent clone complex in a human and feline outbreak of sporotrichosis.</title>
        <authorList>
            <person name="Teixeira Mde M."/>
            <person name="Rodrigues A.M."/>
            <person name="Tsui C.K."/>
            <person name="de Almeida L.G."/>
            <person name="Van Diepeningen A.D."/>
            <person name="van den Ende B.G."/>
            <person name="Fernandes G.F."/>
            <person name="Kano R."/>
            <person name="Hamelin R.C."/>
            <person name="Lopes-Bezerra L.M."/>
            <person name="Vasconcelos A.T."/>
            <person name="de Hoog S."/>
            <person name="de Camargo Z.P."/>
            <person name="Felipe M.S."/>
        </authorList>
    </citation>
    <scope>NUCLEOTIDE SEQUENCE [LARGE SCALE GENOMIC DNA]</scope>
    <source>
        <strain evidence="3 4">1099-18</strain>
    </source>
</reference>
<dbReference type="KEGG" id="ssck:SPSK_07353"/>
<dbReference type="InterPro" id="IPR050411">
    <property type="entry name" value="AlphaKG_dependent_hydroxylases"/>
</dbReference>
<dbReference type="Gene3D" id="3.60.130.10">
    <property type="entry name" value="Clavaminate synthase-like"/>
    <property type="match status" value="1"/>
</dbReference>
<dbReference type="Pfam" id="PF02668">
    <property type="entry name" value="TauD"/>
    <property type="match status" value="1"/>
</dbReference>
<dbReference type="SUPFAM" id="SSF51197">
    <property type="entry name" value="Clavaminate synthase-like"/>
    <property type="match status" value="1"/>
</dbReference>
<keyword evidence="3" id="KW-0223">Dioxygenase</keyword>
<dbReference type="InterPro" id="IPR042098">
    <property type="entry name" value="TauD-like_sf"/>
</dbReference>
<comment type="caution">
    <text evidence="3">The sequence shown here is derived from an EMBL/GenBank/DDBJ whole genome shotgun (WGS) entry which is preliminary data.</text>
</comment>
<proteinExistence type="predicted"/>
<dbReference type="GeneID" id="27669294"/>
<evidence type="ECO:0000259" key="2">
    <source>
        <dbReference type="Pfam" id="PF02668"/>
    </source>
</evidence>
<sequence>MGSLDDSQPCAGYLQAPGNLPSRLSGPLAELGANGSGPLHVYLSTAEIKALELALSAFKALQIDGHEICKDNFVPPANIRDALFAASNNLHSTTGVCIVKGLNPSLYSDSDNLLLFLGLANFIGDKHGIQDKKGNVISHITDAKTWTVPYDKRHGAHTNQSLKWHSDMGTDILALQVRQVAAKGGQTVVASSWKIYNDLMLERPDVVQVLAKPDWPVHMSDRKSRYTLAPLLAFEDNKLLLSFDPSRLGAHPAMKANRSSRAKQIPELTPTQIEALSVVSAIADRNSVKLDTNPGDLVFINNWAVLHSRSSYEDASSGDATGLATRRHLLRLWLRSSELGWKIPESMRAPWETAFGYTDEGYISGDHEQVVARLKYAVVPEARYEPPKYTTGSATFVIADSGSETEEDNETD</sequence>
<dbReference type="AlphaFoldDB" id="A0A0F2MF22"/>
<feature type="domain" description="TauD/TfdA-like" evidence="2">
    <location>
        <begin position="71"/>
        <end position="333"/>
    </location>
</feature>
<dbReference type="Proteomes" id="UP000033710">
    <property type="component" value="Unassembled WGS sequence"/>
</dbReference>
<gene>
    <name evidence="3" type="ORF">SPSK_07353</name>
</gene>
<reference evidence="3 4" key="1">
    <citation type="journal article" date="2014" name="BMC Genomics">
        <title>Comparative genomics of the major fungal agents of human and animal Sporotrichosis: Sporothrix schenckii and Sporothrix brasiliensis.</title>
        <authorList>
            <person name="Teixeira M.M."/>
            <person name="de Almeida L.G."/>
            <person name="Kubitschek-Barreira P."/>
            <person name="Alves F.L."/>
            <person name="Kioshima E.S."/>
            <person name="Abadio A.K."/>
            <person name="Fernandes L."/>
            <person name="Derengowski L.S."/>
            <person name="Ferreira K.S."/>
            <person name="Souza R.C."/>
            <person name="Ruiz J.C."/>
            <person name="de Andrade N.C."/>
            <person name="Paes H.C."/>
            <person name="Nicola A.M."/>
            <person name="Albuquerque P."/>
            <person name="Gerber A.L."/>
            <person name="Martins V.P."/>
            <person name="Peconick L.D."/>
            <person name="Neto A.V."/>
            <person name="Chaucanez C.B."/>
            <person name="Silva P.A."/>
            <person name="Cunha O.L."/>
            <person name="de Oliveira F.F."/>
            <person name="dos Santos T.C."/>
            <person name="Barros A.L."/>
            <person name="Soares M.A."/>
            <person name="de Oliveira L.M."/>
            <person name="Marini M.M."/>
            <person name="Villalobos-Duno H."/>
            <person name="Cunha M.M."/>
            <person name="de Hoog S."/>
            <person name="da Silveira J.F."/>
            <person name="Henrissat B."/>
            <person name="Nino-Vega G.A."/>
            <person name="Cisalpino P.S."/>
            <person name="Mora-Montes H.M."/>
            <person name="Almeida S.R."/>
            <person name="Stajich J.E."/>
            <person name="Lopes-Bezerra L.M."/>
            <person name="Vasconcelos A.T."/>
            <person name="Felipe M.S."/>
        </authorList>
    </citation>
    <scope>NUCLEOTIDE SEQUENCE [LARGE SCALE GENOMIC DNA]</scope>
    <source>
        <strain evidence="3 4">1099-18</strain>
    </source>
</reference>
<evidence type="ECO:0000313" key="4">
    <source>
        <dbReference type="Proteomes" id="UP000033710"/>
    </source>
</evidence>
<dbReference type="RefSeq" id="XP_016590350.1">
    <property type="nucleotide sequence ID" value="XM_016734017.1"/>
</dbReference>
<evidence type="ECO:0000256" key="1">
    <source>
        <dbReference type="ARBA" id="ARBA00023002"/>
    </source>
</evidence>
<dbReference type="GO" id="GO:0051213">
    <property type="term" value="F:dioxygenase activity"/>
    <property type="evidence" value="ECO:0007669"/>
    <property type="project" value="UniProtKB-KW"/>
</dbReference>
<dbReference type="EMBL" id="AXCR01000004">
    <property type="protein sequence ID" value="KJR87674.1"/>
    <property type="molecule type" value="Genomic_DNA"/>
</dbReference>
<dbReference type="PANTHER" id="PTHR10696:SF54">
    <property type="entry name" value="FAMILY OXIDOREDUCTASE, PUTATIVE (AFU_ORTHOLOGUE AFUA_4G13850)-RELATED"/>
    <property type="match status" value="1"/>
</dbReference>
<dbReference type="VEuPathDB" id="FungiDB:SPSK_07353"/>
<dbReference type="PANTHER" id="PTHR10696">
    <property type="entry name" value="GAMMA-BUTYROBETAINE HYDROXYLASE-RELATED"/>
    <property type="match status" value="1"/>
</dbReference>
<name>A0A0F2MF22_SPOSC</name>